<evidence type="ECO:0000256" key="3">
    <source>
        <dbReference type="ARBA" id="ARBA00022741"/>
    </source>
</evidence>
<dbReference type="GO" id="GO:0017116">
    <property type="term" value="F:single-stranded DNA helicase activity"/>
    <property type="evidence" value="ECO:0007669"/>
    <property type="project" value="TreeGrafter"/>
</dbReference>
<dbReference type="InterPro" id="IPR032423">
    <property type="entry name" value="AAA_assoc_2"/>
</dbReference>
<dbReference type="InterPro" id="IPR051314">
    <property type="entry name" value="AAA_ATPase_RarA/MGS1/WRNIP1"/>
</dbReference>
<proteinExistence type="inferred from homology"/>
<gene>
    <name evidence="6" type="ORF">FKZ59_03865</name>
</gene>
<name>A0A540V530_9BACL</name>
<dbReference type="InterPro" id="IPR003959">
    <property type="entry name" value="ATPase_AAA_core"/>
</dbReference>
<dbReference type="PANTHER" id="PTHR13779:SF7">
    <property type="entry name" value="ATPASE WRNIP1"/>
    <property type="match status" value="1"/>
</dbReference>
<evidence type="ECO:0000313" key="6">
    <source>
        <dbReference type="EMBL" id="TQE91864.1"/>
    </source>
</evidence>
<comment type="similarity">
    <text evidence="1">Belongs to the AAA ATPase family. RarA/MGS1/WRNIP1 subfamily.</text>
</comment>
<dbReference type="SUPFAM" id="SSF52540">
    <property type="entry name" value="P-loop containing nucleoside triphosphate hydrolases"/>
    <property type="match status" value="1"/>
</dbReference>
<dbReference type="InterPro" id="IPR021886">
    <property type="entry name" value="MgsA_C"/>
</dbReference>
<protein>
    <recommendedName>
        <fullName evidence="2">Replication-associated recombination protein A</fullName>
    </recommendedName>
</protein>
<evidence type="ECO:0000256" key="2">
    <source>
        <dbReference type="ARBA" id="ARBA00020776"/>
    </source>
</evidence>
<dbReference type="Pfam" id="PF12002">
    <property type="entry name" value="MgsA_C"/>
    <property type="match status" value="1"/>
</dbReference>
<comment type="caution">
    <text evidence="6">The sequence shown here is derived from an EMBL/GenBank/DDBJ whole genome shotgun (WGS) entry which is preliminary data.</text>
</comment>
<dbReference type="InterPro" id="IPR027417">
    <property type="entry name" value="P-loop_NTPase"/>
</dbReference>
<dbReference type="Gene3D" id="1.10.3710.10">
    <property type="entry name" value="DNA polymerase III clamp loader subunits, C-terminal domain"/>
    <property type="match status" value="1"/>
</dbReference>
<dbReference type="GO" id="GO:0003677">
    <property type="term" value="F:DNA binding"/>
    <property type="evidence" value="ECO:0007669"/>
    <property type="project" value="InterPro"/>
</dbReference>
<keyword evidence="3" id="KW-0547">Nucleotide-binding</keyword>
<dbReference type="InterPro" id="IPR008921">
    <property type="entry name" value="DNA_pol3_clamp-load_cplx_C"/>
</dbReference>
<keyword evidence="4" id="KW-0067">ATP-binding</keyword>
<dbReference type="SUPFAM" id="SSF48019">
    <property type="entry name" value="post-AAA+ oligomerization domain-like"/>
    <property type="match status" value="1"/>
</dbReference>
<dbReference type="SMART" id="SM00382">
    <property type="entry name" value="AAA"/>
    <property type="match status" value="1"/>
</dbReference>
<dbReference type="GO" id="GO:0006261">
    <property type="term" value="P:DNA-templated DNA replication"/>
    <property type="evidence" value="ECO:0007669"/>
    <property type="project" value="TreeGrafter"/>
</dbReference>
<dbReference type="InterPro" id="IPR003593">
    <property type="entry name" value="AAA+_ATPase"/>
</dbReference>
<dbReference type="GO" id="GO:0016887">
    <property type="term" value="F:ATP hydrolysis activity"/>
    <property type="evidence" value="ECO:0007669"/>
    <property type="project" value="InterPro"/>
</dbReference>
<dbReference type="EMBL" id="VIGD01000003">
    <property type="protein sequence ID" value="TQE91864.1"/>
    <property type="molecule type" value="Genomic_DNA"/>
</dbReference>
<organism evidence="6 7">
    <name type="scientific">Ureibacillus terrenus</name>
    <dbReference type="NCBI Taxonomy" id="118246"/>
    <lineage>
        <taxon>Bacteria</taxon>
        <taxon>Bacillati</taxon>
        <taxon>Bacillota</taxon>
        <taxon>Bacilli</taxon>
        <taxon>Bacillales</taxon>
        <taxon>Caryophanaceae</taxon>
        <taxon>Ureibacillus</taxon>
    </lineage>
</organism>
<keyword evidence="7" id="KW-1185">Reference proteome</keyword>
<dbReference type="GO" id="GO:0005524">
    <property type="term" value="F:ATP binding"/>
    <property type="evidence" value="ECO:0007669"/>
    <property type="project" value="UniProtKB-KW"/>
</dbReference>
<dbReference type="OrthoDB" id="9778364at2"/>
<dbReference type="CDD" id="cd00009">
    <property type="entry name" value="AAA"/>
    <property type="match status" value="1"/>
</dbReference>
<dbReference type="Pfam" id="PF16193">
    <property type="entry name" value="AAA_assoc_2"/>
    <property type="match status" value="1"/>
</dbReference>
<dbReference type="Proteomes" id="UP000315753">
    <property type="component" value="Unassembled WGS sequence"/>
</dbReference>
<dbReference type="RefSeq" id="WP_141601423.1">
    <property type="nucleotide sequence ID" value="NZ_JARMSB010000043.1"/>
</dbReference>
<accession>A0A540V530</accession>
<dbReference type="GO" id="GO:0000731">
    <property type="term" value="P:DNA synthesis involved in DNA repair"/>
    <property type="evidence" value="ECO:0007669"/>
    <property type="project" value="TreeGrafter"/>
</dbReference>
<dbReference type="FunFam" id="1.20.272.10:FF:000001">
    <property type="entry name" value="Putative AAA family ATPase"/>
    <property type="match status" value="1"/>
</dbReference>
<dbReference type="GO" id="GO:0008047">
    <property type="term" value="F:enzyme activator activity"/>
    <property type="evidence" value="ECO:0007669"/>
    <property type="project" value="TreeGrafter"/>
</dbReference>
<sequence>MNNEPLAYRMRPRNLDEIIGQQHIVGKDTALYKMVQNGYVPSMILYGEPGTGKTSIAFAIAGSANLPFFPLNATIAGKKDVEQIVSEARLSGKVLLFLDEIHRFNKLQQDTLLPHVENGSIILIGATTENPFHDVNPAIRSRCGEIFQLKRLTPEEVAQLLKRALTDEERGLGKYNIEMNEEQLNNIAIASNGDARKALNLLESVFYASDEMDGIVKVEDRTITQLSERIGVYGDKGGSHFYNLLSALQKSVRGSDVNASLYYLANLLETGDLIAVCRRLLVMAYEDIGLANPKVGAHVYAATEAAKVLGLPEARIPLANAVIEMCLSEKSNSAISAIDGAIQAIHEGKTGEIPMHLRDAHYAGAKSLGHVGYKYPHDYPIGTFGGWVNQQYLPDNLQDMEFYQPVIAGEEKRMANIYEKLKSLKNRNNHNV</sequence>
<feature type="domain" description="AAA+ ATPase" evidence="5">
    <location>
        <begin position="39"/>
        <end position="151"/>
    </location>
</feature>
<dbReference type="AlphaFoldDB" id="A0A540V530"/>
<evidence type="ECO:0000259" key="5">
    <source>
        <dbReference type="SMART" id="SM00382"/>
    </source>
</evidence>
<evidence type="ECO:0000256" key="1">
    <source>
        <dbReference type="ARBA" id="ARBA00008959"/>
    </source>
</evidence>
<dbReference type="Gene3D" id="1.20.272.10">
    <property type="match status" value="1"/>
</dbReference>
<reference evidence="6 7" key="1">
    <citation type="submission" date="2019-06" db="EMBL/GenBank/DDBJ databases">
        <title>Genome sequence of Ureibacillus terrenus.</title>
        <authorList>
            <person name="Maclea K.S."/>
            <person name="Simoes M."/>
        </authorList>
    </citation>
    <scope>NUCLEOTIDE SEQUENCE [LARGE SCALE GENOMIC DNA]</scope>
    <source>
        <strain evidence="6 7">ATCC BAA-384</strain>
    </source>
</reference>
<dbReference type="FunFam" id="1.10.3710.10:FF:000003">
    <property type="entry name" value="ATPase, AAA family protein"/>
    <property type="match status" value="1"/>
</dbReference>
<dbReference type="CDD" id="cd18139">
    <property type="entry name" value="HLD_clamp_RarA"/>
    <property type="match status" value="1"/>
</dbReference>
<evidence type="ECO:0000313" key="7">
    <source>
        <dbReference type="Proteomes" id="UP000315753"/>
    </source>
</evidence>
<dbReference type="Pfam" id="PF00004">
    <property type="entry name" value="AAA"/>
    <property type="match status" value="1"/>
</dbReference>
<dbReference type="Gene3D" id="1.10.8.60">
    <property type="match status" value="1"/>
</dbReference>
<dbReference type="Gene3D" id="3.40.50.300">
    <property type="entry name" value="P-loop containing nucleotide triphosphate hydrolases"/>
    <property type="match status" value="1"/>
</dbReference>
<evidence type="ECO:0000256" key="4">
    <source>
        <dbReference type="ARBA" id="ARBA00022840"/>
    </source>
</evidence>
<dbReference type="FunFam" id="1.10.8.60:FF:000029">
    <property type="entry name" value="Replication-associated recombination protein A"/>
    <property type="match status" value="1"/>
</dbReference>
<dbReference type="PANTHER" id="PTHR13779">
    <property type="entry name" value="WERNER HELICASE-INTERACTING PROTEIN 1 FAMILY MEMBER"/>
    <property type="match status" value="1"/>
</dbReference>